<dbReference type="AlphaFoldDB" id="A0AAV1ZDA1"/>
<dbReference type="EMBL" id="CAXIEN010000043">
    <property type="protein sequence ID" value="CAL1269717.1"/>
    <property type="molecule type" value="Genomic_DNA"/>
</dbReference>
<accession>A0AAV1ZDA1</accession>
<sequence>MPSTLRKMSESEDGFKFVLKLHNTIFTNVIRHFIDFAEKVKKWWIFSLLLYCLCIKDFIDIYLYSTLTITKRTLWMLQAVGLLRKIKNDSYVSHSNKIVQTDMIRMKDAQSSPFEHRRTKKLHSSSQTSPPCKLKLSFSPPKLKDDETKAEEMQKMPEKSPAVLKLEAEIPRKETNSPTPLCNINLSLTPTVETRIKETDNLSPEERNFLKRKWQSWKLKRYIRKMKTRSISLNCQENSDGVFTYPEDSTFSEWSPDDHNKNLYEEPGTPKSHGCCTSLITKLKSKLHQESDCPAVSYRRF</sequence>
<organism evidence="2 3">
    <name type="scientific">Larinioides sclopetarius</name>
    <dbReference type="NCBI Taxonomy" id="280406"/>
    <lineage>
        <taxon>Eukaryota</taxon>
        <taxon>Metazoa</taxon>
        <taxon>Ecdysozoa</taxon>
        <taxon>Arthropoda</taxon>
        <taxon>Chelicerata</taxon>
        <taxon>Arachnida</taxon>
        <taxon>Araneae</taxon>
        <taxon>Araneomorphae</taxon>
        <taxon>Entelegynae</taxon>
        <taxon>Araneoidea</taxon>
        <taxon>Araneidae</taxon>
        <taxon>Larinioides</taxon>
    </lineage>
</organism>
<keyword evidence="3" id="KW-1185">Reference proteome</keyword>
<feature type="compositionally biased region" description="Low complexity" evidence="1">
    <location>
        <begin position="129"/>
        <end position="141"/>
    </location>
</feature>
<proteinExistence type="predicted"/>
<gene>
    <name evidence="2" type="ORF">LARSCL_LOCUS4894</name>
</gene>
<evidence type="ECO:0000313" key="2">
    <source>
        <dbReference type="EMBL" id="CAL1269717.1"/>
    </source>
</evidence>
<evidence type="ECO:0000313" key="3">
    <source>
        <dbReference type="Proteomes" id="UP001497382"/>
    </source>
</evidence>
<feature type="region of interest" description="Disordered" evidence="1">
    <location>
        <begin position="115"/>
        <end position="141"/>
    </location>
</feature>
<reference evidence="2 3" key="1">
    <citation type="submission" date="2024-04" db="EMBL/GenBank/DDBJ databases">
        <authorList>
            <person name="Rising A."/>
            <person name="Reimegard J."/>
            <person name="Sonavane S."/>
            <person name="Akerstrom W."/>
            <person name="Nylinder S."/>
            <person name="Hedman E."/>
            <person name="Kallberg Y."/>
        </authorList>
    </citation>
    <scope>NUCLEOTIDE SEQUENCE [LARGE SCALE GENOMIC DNA]</scope>
</reference>
<name>A0AAV1ZDA1_9ARAC</name>
<evidence type="ECO:0000256" key="1">
    <source>
        <dbReference type="SAM" id="MobiDB-lite"/>
    </source>
</evidence>
<protein>
    <submittedName>
        <fullName evidence="2">Uncharacterized protein</fullName>
    </submittedName>
</protein>
<dbReference type="Proteomes" id="UP001497382">
    <property type="component" value="Unassembled WGS sequence"/>
</dbReference>
<comment type="caution">
    <text evidence="2">The sequence shown here is derived from an EMBL/GenBank/DDBJ whole genome shotgun (WGS) entry which is preliminary data.</text>
</comment>